<organism evidence="1 2">
    <name type="scientific">Dreissena polymorpha</name>
    <name type="common">Zebra mussel</name>
    <name type="synonym">Mytilus polymorpha</name>
    <dbReference type="NCBI Taxonomy" id="45954"/>
    <lineage>
        <taxon>Eukaryota</taxon>
        <taxon>Metazoa</taxon>
        <taxon>Spiralia</taxon>
        <taxon>Lophotrochozoa</taxon>
        <taxon>Mollusca</taxon>
        <taxon>Bivalvia</taxon>
        <taxon>Autobranchia</taxon>
        <taxon>Heteroconchia</taxon>
        <taxon>Euheterodonta</taxon>
        <taxon>Imparidentia</taxon>
        <taxon>Neoheterodontei</taxon>
        <taxon>Myida</taxon>
        <taxon>Dreissenoidea</taxon>
        <taxon>Dreissenidae</taxon>
        <taxon>Dreissena</taxon>
    </lineage>
</organism>
<sequence>MDGTSSETTIKLYKRERYYGMEVAMNNKKQVELTSFMDLGATLFKDGTSTADLLIRSAMVT</sequence>
<proteinExistence type="predicted"/>
<protein>
    <submittedName>
        <fullName evidence="1">Uncharacterized protein</fullName>
    </submittedName>
</protein>
<reference evidence="1" key="2">
    <citation type="submission" date="2020-11" db="EMBL/GenBank/DDBJ databases">
        <authorList>
            <person name="McCartney M.A."/>
            <person name="Auch B."/>
            <person name="Kono T."/>
            <person name="Mallez S."/>
            <person name="Becker A."/>
            <person name="Gohl D.M."/>
            <person name="Silverstein K.A.T."/>
            <person name="Koren S."/>
            <person name="Bechman K.B."/>
            <person name="Herman A."/>
            <person name="Abrahante J.E."/>
            <person name="Garbe J."/>
        </authorList>
    </citation>
    <scope>NUCLEOTIDE SEQUENCE</scope>
    <source>
        <strain evidence="1">Duluth1</strain>
        <tissue evidence="1">Whole animal</tissue>
    </source>
</reference>
<dbReference type="Proteomes" id="UP000828390">
    <property type="component" value="Unassembled WGS sequence"/>
</dbReference>
<gene>
    <name evidence="1" type="ORF">DPMN_159742</name>
</gene>
<keyword evidence="2" id="KW-1185">Reference proteome</keyword>
<name>A0A9D4IPF7_DREPO</name>
<dbReference type="AlphaFoldDB" id="A0A9D4IPF7"/>
<comment type="caution">
    <text evidence="1">The sequence shown here is derived from an EMBL/GenBank/DDBJ whole genome shotgun (WGS) entry which is preliminary data.</text>
</comment>
<accession>A0A9D4IPF7</accession>
<dbReference type="EMBL" id="JAIWYP010000008">
    <property type="protein sequence ID" value="KAH3781835.1"/>
    <property type="molecule type" value="Genomic_DNA"/>
</dbReference>
<reference evidence="1" key="1">
    <citation type="journal article" date="2019" name="bioRxiv">
        <title>The Genome of the Zebra Mussel, Dreissena polymorpha: A Resource for Invasive Species Research.</title>
        <authorList>
            <person name="McCartney M.A."/>
            <person name="Auch B."/>
            <person name="Kono T."/>
            <person name="Mallez S."/>
            <person name="Zhang Y."/>
            <person name="Obille A."/>
            <person name="Becker A."/>
            <person name="Abrahante J.E."/>
            <person name="Garbe J."/>
            <person name="Badalamenti J.P."/>
            <person name="Herman A."/>
            <person name="Mangelson H."/>
            <person name="Liachko I."/>
            <person name="Sullivan S."/>
            <person name="Sone E.D."/>
            <person name="Koren S."/>
            <person name="Silverstein K.A.T."/>
            <person name="Beckman K.B."/>
            <person name="Gohl D.M."/>
        </authorList>
    </citation>
    <scope>NUCLEOTIDE SEQUENCE</scope>
    <source>
        <strain evidence="1">Duluth1</strain>
        <tissue evidence="1">Whole animal</tissue>
    </source>
</reference>
<evidence type="ECO:0000313" key="1">
    <source>
        <dbReference type="EMBL" id="KAH3781835.1"/>
    </source>
</evidence>
<evidence type="ECO:0000313" key="2">
    <source>
        <dbReference type="Proteomes" id="UP000828390"/>
    </source>
</evidence>